<feature type="transmembrane region" description="Helical" evidence="1">
    <location>
        <begin position="36"/>
        <end position="55"/>
    </location>
</feature>
<dbReference type="EMBL" id="MEVI01000001">
    <property type="protein sequence ID" value="OGC55868.1"/>
    <property type="molecule type" value="Genomic_DNA"/>
</dbReference>
<dbReference type="AlphaFoldDB" id="A0A1F4VG03"/>
<keyword evidence="1" id="KW-1133">Transmembrane helix</keyword>
<evidence type="ECO:0000313" key="3">
    <source>
        <dbReference type="Proteomes" id="UP000176504"/>
    </source>
</evidence>
<name>A0A1F4VG03_UNCKA</name>
<proteinExistence type="predicted"/>
<comment type="caution">
    <text evidence="2">The sequence shown here is derived from an EMBL/GenBank/DDBJ whole genome shotgun (WGS) entry which is preliminary data.</text>
</comment>
<evidence type="ECO:0000256" key="1">
    <source>
        <dbReference type="SAM" id="Phobius"/>
    </source>
</evidence>
<sequence length="94" mass="9898">MFKKLTAVLAGVTVFAVTMAAGTGFLAKVLGLPLKMFVAKAVIATTLLGMGAYSAEIRFFATVWAVLFVAATLLSAGVVYLAWGAQNEPDYHIL</sequence>
<organism evidence="2 3">
    <name type="scientific">candidate division WWE3 bacterium RIFCSPLOWO2_01_FULL_41_18</name>
    <dbReference type="NCBI Taxonomy" id="1802625"/>
    <lineage>
        <taxon>Bacteria</taxon>
        <taxon>Katanobacteria</taxon>
    </lineage>
</organism>
<keyword evidence="1" id="KW-0812">Transmembrane</keyword>
<protein>
    <submittedName>
        <fullName evidence="2">Uncharacterized protein</fullName>
    </submittedName>
</protein>
<evidence type="ECO:0000313" key="2">
    <source>
        <dbReference type="EMBL" id="OGC55868.1"/>
    </source>
</evidence>
<dbReference type="Proteomes" id="UP000176504">
    <property type="component" value="Unassembled WGS sequence"/>
</dbReference>
<accession>A0A1F4VG03</accession>
<feature type="transmembrane region" description="Helical" evidence="1">
    <location>
        <begin position="62"/>
        <end position="83"/>
    </location>
</feature>
<reference evidence="2 3" key="1">
    <citation type="journal article" date="2016" name="Nat. Commun.">
        <title>Thousands of microbial genomes shed light on interconnected biogeochemical processes in an aquifer system.</title>
        <authorList>
            <person name="Anantharaman K."/>
            <person name="Brown C.T."/>
            <person name="Hug L.A."/>
            <person name="Sharon I."/>
            <person name="Castelle C.J."/>
            <person name="Probst A.J."/>
            <person name="Thomas B.C."/>
            <person name="Singh A."/>
            <person name="Wilkins M.J."/>
            <person name="Karaoz U."/>
            <person name="Brodie E.L."/>
            <person name="Williams K.H."/>
            <person name="Hubbard S.S."/>
            <person name="Banfield J.F."/>
        </authorList>
    </citation>
    <scope>NUCLEOTIDE SEQUENCE [LARGE SCALE GENOMIC DNA]</scope>
</reference>
<gene>
    <name evidence="2" type="ORF">A3A78_02415</name>
</gene>
<keyword evidence="1" id="KW-0472">Membrane</keyword>